<dbReference type="AlphaFoldDB" id="A0A7C1T5R5"/>
<evidence type="ECO:0000256" key="7">
    <source>
        <dbReference type="ARBA" id="ARBA00030776"/>
    </source>
</evidence>
<dbReference type="InterPro" id="IPR022691">
    <property type="entry name" value="Tscrpt_elong_fac_GreA/B_N"/>
</dbReference>
<evidence type="ECO:0000256" key="5">
    <source>
        <dbReference type="ARBA" id="ARBA00023163"/>
    </source>
</evidence>
<dbReference type="Pfam" id="PF01272">
    <property type="entry name" value="GreA_GreB"/>
    <property type="match status" value="1"/>
</dbReference>
<keyword evidence="5 8" id="KW-0804">Transcription</keyword>
<dbReference type="PANTHER" id="PTHR30437:SF4">
    <property type="entry name" value="TRANSCRIPTION ELONGATION FACTOR GREA"/>
    <property type="match status" value="1"/>
</dbReference>
<dbReference type="InterPro" id="IPR018151">
    <property type="entry name" value="TF_GreA/GreB_CS"/>
</dbReference>
<keyword evidence="3 8" id="KW-0805">Transcription regulation</keyword>
<keyword evidence="12" id="KW-0251">Elongation factor</keyword>
<protein>
    <recommendedName>
        <fullName evidence="2 8">Transcription elongation factor GreA</fullName>
    </recommendedName>
    <alternativeName>
        <fullName evidence="7 8">Transcript cleavage factor GreA</fullName>
    </alternativeName>
</protein>
<comment type="similarity">
    <text evidence="1 8 9">Belongs to the GreA/GreB family.</text>
</comment>
<feature type="domain" description="Transcription elongation factor GreA/GreB C-terminal" evidence="10">
    <location>
        <begin position="80"/>
        <end position="151"/>
    </location>
</feature>
<dbReference type="Pfam" id="PF03449">
    <property type="entry name" value="GreA_GreB_N"/>
    <property type="match status" value="1"/>
</dbReference>
<dbReference type="GO" id="GO:0003677">
    <property type="term" value="F:DNA binding"/>
    <property type="evidence" value="ECO:0007669"/>
    <property type="project" value="UniProtKB-UniRule"/>
</dbReference>
<dbReference type="SUPFAM" id="SSF54534">
    <property type="entry name" value="FKBP-like"/>
    <property type="match status" value="1"/>
</dbReference>
<evidence type="ECO:0000256" key="1">
    <source>
        <dbReference type="ARBA" id="ARBA00008213"/>
    </source>
</evidence>
<proteinExistence type="inferred from homology"/>
<keyword evidence="12" id="KW-0648">Protein biosynthesis</keyword>
<reference evidence="12" key="1">
    <citation type="journal article" date="2020" name="mSystems">
        <title>Genome- and Community-Level Interaction Insights into Carbon Utilization and Element Cycling Functions of Hydrothermarchaeota in Hydrothermal Sediment.</title>
        <authorList>
            <person name="Zhou Z."/>
            <person name="Liu Y."/>
            <person name="Xu W."/>
            <person name="Pan J."/>
            <person name="Luo Z.H."/>
            <person name="Li M."/>
        </authorList>
    </citation>
    <scope>NUCLEOTIDE SEQUENCE [LARGE SCALE GENOMIC DNA]</scope>
    <source>
        <strain evidence="12">HyVt-369</strain>
    </source>
</reference>
<dbReference type="InterPro" id="IPR028624">
    <property type="entry name" value="Tscrpt_elong_fac_GreA/B"/>
</dbReference>
<dbReference type="Proteomes" id="UP000885695">
    <property type="component" value="Unassembled WGS sequence"/>
</dbReference>
<evidence type="ECO:0000259" key="11">
    <source>
        <dbReference type="Pfam" id="PF03449"/>
    </source>
</evidence>
<keyword evidence="4 8" id="KW-0238">DNA-binding</keyword>
<dbReference type="GO" id="GO:0003746">
    <property type="term" value="F:translation elongation factor activity"/>
    <property type="evidence" value="ECO:0007669"/>
    <property type="project" value="UniProtKB-KW"/>
</dbReference>
<evidence type="ECO:0000256" key="4">
    <source>
        <dbReference type="ARBA" id="ARBA00023125"/>
    </source>
</evidence>
<dbReference type="GO" id="GO:0070063">
    <property type="term" value="F:RNA polymerase binding"/>
    <property type="evidence" value="ECO:0007669"/>
    <property type="project" value="InterPro"/>
</dbReference>
<evidence type="ECO:0000259" key="10">
    <source>
        <dbReference type="Pfam" id="PF01272"/>
    </source>
</evidence>
<keyword evidence="8" id="KW-0175">Coiled coil</keyword>
<dbReference type="PROSITE" id="PS00830">
    <property type="entry name" value="GREAB_2"/>
    <property type="match status" value="1"/>
</dbReference>
<evidence type="ECO:0000256" key="9">
    <source>
        <dbReference type="RuleBase" id="RU000556"/>
    </source>
</evidence>
<dbReference type="GO" id="GO:0006354">
    <property type="term" value="P:DNA-templated transcription elongation"/>
    <property type="evidence" value="ECO:0007669"/>
    <property type="project" value="TreeGrafter"/>
</dbReference>
<dbReference type="InterPro" id="IPR036953">
    <property type="entry name" value="GreA/GreB_C_sf"/>
</dbReference>
<organism evidence="12">
    <name type="scientific">candidate division CPR3 bacterium</name>
    <dbReference type="NCBI Taxonomy" id="2268181"/>
    <lineage>
        <taxon>Bacteria</taxon>
        <taxon>Bacteria division CPR3</taxon>
    </lineage>
</organism>
<dbReference type="FunFam" id="3.10.50.30:FF:000001">
    <property type="entry name" value="Transcription elongation factor GreA"/>
    <property type="match status" value="1"/>
</dbReference>
<evidence type="ECO:0000256" key="6">
    <source>
        <dbReference type="ARBA" id="ARBA00024916"/>
    </source>
</evidence>
<dbReference type="NCBIfam" id="NF001263">
    <property type="entry name" value="PRK00226.1-4"/>
    <property type="match status" value="1"/>
</dbReference>
<dbReference type="InterPro" id="IPR001437">
    <property type="entry name" value="Tscrpt_elong_fac_GreA/B_C"/>
</dbReference>
<evidence type="ECO:0000256" key="8">
    <source>
        <dbReference type="HAMAP-Rule" id="MF_00105"/>
    </source>
</evidence>
<dbReference type="PIRSF" id="PIRSF006092">
    <property type="entry name" value="GreA_GreB"/>
    <property type="match status" value="1"/>
</dbReference>
<dbReference type="InterPro" id="IPR023459">
    <property type="entry name" value="Tscrpt_elong_fac_GreA/B_fam"/>
</dbReference>
<dbReference type="PANTHER" id="PTHR30437">
    <property type="entry name" value="TRANSCRIPTION ELONGATION FACTOR GREA"/>
    <property type="match status" value="1"/>
</dbReference>
<comment type="function">
    <text evidence="6 8 9">Necessary for efficient RNA polymerase transcription elongation past template-encoded arresting sites. The arresting sites in DNA have the property of trapping a certain fraction of elongating RNA polymerases that pass through, resulting in locked ternary complexes. Cleavage of the nascent transcript by cleavage factors such as GreA or GreB allows the resumption of elongation from the new 3'terminus. GreA releases sequences of 2 to 3 nucleotides.</text>
</comment>
<sequence length="151" mass="16634">MATYITKEGLKKLEEELKELKTTKRQEIAARLRKAISFGDLSENFDYHNAKEEQEMLERKIIEIGEKIHTSEVVGKSTGNGAVQIGSNVELKDGTENITYTIVTALEADPISGKISVESPIGSALLLKKKGDKVKIETPNGSIDYLVVKIS</sequence>
<evidence type="ECO:0000256" key="3">
    <source>
        <dbReference type="ARBA" id="ARBA00023015"/>
    </source>
</evidence>
<evidence type="ECO:0000313" key="12">
    <source>
        <dbReference type="EMBL" id="HEB13759.1"/>
    </source>
</evidence>
<dbReference type="HAMAP" id="MF_00105">
    <property type="entry name" value="GreA_GreB"/>
    <property type="match status" value="1"/>
</dbReference>
<name>A0A7C1T5R5_UNCC3</name>
<evidence type="ECO:0000256" key="2">
    <source>
        <dbReference type="ARBA" id="ARBA00013729"/>
    </source>
</evidence>
<gene>
    <name evidence="8 12" type="primary">greA</name>
    <name evidence="12" type="ORF">ENI13_02130</name>
</gene>
<feature type="coiled-coil region" evidence="8">
    <location>
        <begin position="10"/>
        <end position="67"/>
    </location>
</feature>
<dbReference type="GO" id="GO:0032784">
    <property type="term" value="P:regulation of DNA-templated transcription elongation"/>
    <property type="evidence" value="ECO:0007669"/>
    <property type="project" value="UniProtKB-UniRule"/>
</dbReference>
<dbReference type="Gene3D" id="1.10.287.180">
    <property type="entry name" value="Transcription elongation factor, GreA/GreB, N-terminal domain"/>
    <property type="match status" value="1"/>
</dbReference>
<dbReference type="Gene3D" id="3.10.50.30">
    <property type="entry name" value="Transcription elongation factor, GreA/GreB, C-terminal domain"/>
    <property type="match status" value="1"/>
</dbReference>
<comment type="caution">
    <text evidence="12">The sequence shown here is derived from an EMBL/GenBank/DDBJ whole genome shotgun (WGS) entry which is preliminary data.</text>
</comment>
<dbReference type="InterPro" id="IPR036805">
    <property type="entry name" value="Tscrpt_elong_fac_GreA/B_N_sf"/>
</dbReference>
<feature type="domain" description="Transcription elongation factor GreA/GreB N-terminal" evidence="11">
    <location>
        <begin position="4"/>
        <end position="73"/>
    </location>
</feature>
<dbReference type="FunFam" id="1.10.287.180:FF:000001">
    <property type="entry name" value="Transcription elongation factor GreA"/>
    <property type="match status" value="1"/>
</dbReference>
<dbReference type="EMBL" id="DRHL01000124">
    <property type="protein sequence ID" value="HEB13759.1"/>
    <property type="molecule type" value="Genomic_DNA"/>
</dbReference>
<dbReference type="InterPro" id="IPR006359">
    <property type="entry name" value="Tscrpt_elong_fac_GreA"/>
</dbReference>
<accession>A0A7C1T5R5</accession>
<dbReference type="SUPFAM" id="SSF46557">
    <property type="entry name" value="GreA transcript cleavage protein, N-terminal domain"/>
    <property type="match status" value="1"/>
</dbReference>
<dbReference type="NCBIfam" id="TIGR01462">
    <property type="entry name" value="greA"/>
    <property type="match status" value="1"/>
</dbReference>